<keyword evidence="5" id="KW-0393">Immunoglobulin domain</keyword>
<dbReference type="GO" id="GO:0005886">
    <property type="term" value="C:plasma membrane"/>
    <property type="evidence" value="ECO:0007669"/>
    <property type="project" value="TreeGrafter"/>
</dbReference>
<keyword evidence="3" id="KW-1015">Disulfide bond</keyword>
<feature type="domain" description="Ig-like" evidence="7">
    <location>
        <begin position="266"/>
        <end position="356"/>
    </location>
</feature>
<dbReference type="Proteomes" id="UP000005408">
    <property type="component" value="Unassembled WGS sequence"/>
</dbReference>
<keyword evidence="4" id="KW-0325">Glycoprotein</keyword>
<organism evidence="8 9">
    <name type="scientific">Magallana gigas</name>
    <name type="common">Pacific oyster</name>
    <name type="synonym">Crassostrea gigas</name>
    <dbReference type="NCBI Taxonomy" id="29159"/>
    <lineage>
        <taxon>Eukaryota</taxon>
        <taxon>Metazoa</taxon>
        <taxon>Spiralia</taxon>
        <taxon>Lophotrochozoa</taxon>
        <taxon>Mollusca</taxon>
        <taxon>Bivalvia</taxon>
        <taxon>Autobranchia</taxon>
        <taxon>Pteriomorphia</taxon>
        <taxon>Ostreida</taxon>
        <taxon>Ostreoidea</taxon>
        <taxon>Ostreidae</taxon>
        <taxon>Magallana</taxon>
    </lineage>
</organism>
<evidence type="ECO:0000256" key="1">
    <source>
        <dbReference type="ARBA" id="ARBA00004479"/>
    </source>
</evidence>
<feature type="domain" description="Ig-like" evidence="7">
    <location>
        <begin position="459"/>
        <end position="532"/>
    </location>
</feature>
<evidence type="ECO:0000256" key="4">
    <source>
        <dbReference type="ARBA" id="ARBA00023180"/>
    </source>
</evidence>
<keyword evidence="6" id="KW-0812">Transmembrane</keyword>
<evidence type="ECO:0000256" key="6">
    <source>
        <dbReference type="SAM" id="Phobius"/>
    </source>
</evidence>
<dbReference type="Gene3D" id="2.60.40.10">
    <property type="entry name" value="Immunoglobulins"/>
    <property type="match status" value="2"/>
</dbReference>
<dbReference type="InterPro" id="IPR051275">
    <property type="entry name" value="Cell_adhesion_signaling"/>
</dbReference>
<name>A0A8W8P7M0_MAGGI</name>
<feature type="transmembrane region" description="Helical" evidence="6">
    <location>
        <begin position="670"/>
        <end position="692"/>
    </location>
</feature>
<keyword evidence="6" id="KW-1133">Transmembrane helix</keyword>
<evidence type="ECO:0000313" key="8">
    <source>
        <dbReference type="EnsemblMetazoa" id="G9929.1:cds"/>
    </source>
</evidence>
<dbReference type="GO" id="GO:0098609">
    <property type="term" value="P:cell-cell adhesion"/>
    <property type="evidence" value="ECO:0007669"/>
    <property type="project" value="TreeGrafter"/>
</dbReference>
<dbReference type="PANTHER" id="PTHR11640">
    <property type="entry name" value="NEPHRIN"/>
    <property type="match status" value="1"/>
</dbReference>
<dbReference type="PROSITE" id="PS50835">
    <property type="entry name" value="IG_LIKE"/>
    <property type="match status" value="3"/>
</dbReference>
<dbReference type="GO" id="GO:0005911">
    <property type="term" value="C:cell-cell junction"/>
    <property type="evidence" value="ECO:0007669"/>
    <property type="project" value="TreeGrafter"/>
</dbReference>
<dbReference type="PANTHER" id="PTHR11640:SF31">
    <property type="entry name" value="IRREGULAR CHIASM C-ROUGHEST PROTEIN-RELATED"/>
    <property type="match status" value="1"/>
</dbReference>
<evidence type="ECO:0000256" key="3">
    <source>
        <dbReference type="ARBA" id="ARBA00023157"/>
    </source>
</evidence>
<reference evidence="8" key="1">
    <citation type="submission" date="2022-08" db="UniProtKB">
        <authorList>
            <consortium name="EnsemblMetazoa"/>
        </authorList>
    </citation>
    <scope>IDENTIFICATION</scope>
    <source>
        <strain evidence="8">05x7-T-G4-1.051#20</strain>
    </source>
</reference>
<evidence type="ECO:0000259" key="7">
    <source>
        <dbReference type="PROSITE" id="PS50835"/>
    </source>
</evidence>
<evidence type="ECO:0000256" key="2">
    <source>
        <dbReference type="ARBA" id="ARBA00023136"/>
    </source>
</evidence>
<sequence>MCTDWGYLYYKNHSKKKSRLCASVTDAEIATLAKGRVPFFKDHEGERKKREERKKARRRTVMFLLLHLILLATQSDSDAAALAITARFRNGDLDFVWTNTSQNNYEIFLSKDGRSDPWVRVFRTQYSIADIMMYNSVRITVFDQKTRSSYQHTYEVLKFETEAGKSTNVTLPTECTENATFIFIIKWRNDNNTDVKKILLKENSHVIEKRSKYAVYYGLPVSGETALEIRGVTLSDAAYYSCGNRTDDALSRQGVILVVHQKPIQPTLRTDRHTKSDGVVVGTSINLTCSSNSTSSPHYYSKVASLSYAWFVGDETLRETDSTLTIKVTRSFRNKTITCTAEDFLESIHSEALRIIPLYGPETIEIIPQPPIQRENKVIITEGMVIGPYDCAADCNPPCDVTWSHANSTGSSYALVQGEQTLQHIVSREMVSFSCRAEGKFGQPIERTILLDVIYMDLPLVYINEEQRIQADIREGKTLHVSCFVNGNPTPRVRLSKVKDSGSAILSEVTGPWSNYSSDRGTQCYDTGAFHCVGMAAGLGTESVKFDINVLCEARRDIHEMLNIYNGTVIGFEDTVIVKIPVIANPSPVAKKVSWLDLDDQAINVKTVVLQPGNVSYRHLIISIVPWNGVEQNRAYTVNYGGRLLTKITIDSKDLQKPASERFQNRESRFLISVCLSVVLGVSLLGVTVVLCRMKGRQTDPSNQDIVQVEDQGTINFYEQATSSDNNHLYSTLDTVEKETPH</sequence>
<evidence type="ECO:0000256" key="5">
    <source>
        <dbReference type="ARBA" id="ARBA00023319"/>
    </source>
</evidence>
<accession>A0A8W8P7M0</accession>
<dbReference type="InterPro" id="IPR036179">
    <property type="entry name" value="Ig-like_dom_sf"/>
</dbReference>
<protein>
    <recommendedName>
        <fullName evidence="7">Ig-like domain-containing protein</fullName>
    </recommendedName>
</protein>
<keyword evidence="2 6" id="KW-0472">Membrane</keyword>
<dbReference type="InterPro" id="IPR013783">
    <property type="entry name" value="Ig-like_fold"/>
</dbReference>
<dbReference type="SUPFAM" id="SSF48726">
    <property type="entry name" value="Immunoglobulin"/>
    <property type="match status" value="1"/>
</dbReference>
<dbReference type="EnsemblMetazoa" id="G9929.1">
    <property type="protein sequence ID" value="G9929.1:cds"/>
    <property type="gene ID" value="G9929"/>
</dbReference>
<proteinExistence type="predicted"/>
<feature type="domain" description="Ig-like" evidence="7">
    <location>
        <begin position="361"/>
        <end position="450"/>
    </location>
</feature>
<keyword evidence="9" id="KW-1185">Reference proteome</keyword>
<dbReference type="AlphaFoldDB" id="A0A8W8P7M0"/>
<dbReference type="InterPro" id="IPR007110">
    <property type="entry name" value="Ig-like_dom"/>
</dbReference>
<dbReference type="GO" id="GO:0050839">
    <property type="term" value="F:cell adhesion molecule binding"/>
    <property type="evidence" value="ECO:0007669"/>
    <property type="project" value="TreeGrafter"/>
</dbReference>
<comment type="subcellular location">
    <subcellularLocation>
        <location evidence="1">Membrane</location>
        <topology evidence="1">Single-pass type I membrane protein</topology>
    </subcellularLocation>
</comment>
<evidence type="ECO:0000313" key="9">
    <source>
        <dbReference type="Proteomes" id="UP000005408"/>
    </source>
</evidence>